<evidence type="ECO:0000313" key="3">
    <source>
        <dbReference type="Proteomes" id="UP000635565"/>
    </source>
</evidence>
<proteinExistence type="predicted"/>
<keyword evidence="1" id="KW-0472">Membrane</keyword>
<accession>A0ABQ3VKY0</accession>
<sequence>MRPICPVDAKRSHKFNPYGQFIRNMDMQTRIVPKQSMQRRFIIISFFLILSLGATVIATNATIDAVQNVHQHQIMAHEGDVHLIRQWMTIPYVAHVYRVPDSILYSALKLKNDTVTRHSTLQTIALQRKQSPDVIIHTLQVTILKYRKSHPFKPYPTPAVHGGGSITI</sequence>
<organism evidence="2 3">
    <name type="scientific">Dictyobacter formicarum</name>
    <dbReference type="NCBI Taxonomy" id="2778368"/>
    <lineage>
        <taxon>Bacteria</taxon>
        <taxon>Bacillati</taxon>
        <taxon>Chloroflexota</taxon>
        <taxon>Ktedonobacteria</taxon>
        <taxon>Ktedonobacterales</taxon>
        <taxon>Dictyobacteraceae</taxon>
        <taxon>Dictyobacter</taxon>
    </lineage>
</organism>
<keyword evidence="3" id="KW-1185">Reference proteome</keyword>
<name>A0ABQ3VKY0_9CHLR</name>
<evidence type="ECO:0008006" key="4">
    <source>
        <dbReference type="Google" id="ProtNLM"/>
    </source>
</evidence>
<comment type="caution">
    <text evidence="2">The sequence shown here is derived from an EMBL/GenBank/DDBJ whole genome shotgun (WGS) entry which is preliminary data.</text>
</comment>
<gene>
    <name evidence="2" type="ORF">KSZ_48730</name>
</gene>
<feature type="transmembrane region" description="Helical" evidence="1">
    <location>
        <begin position="41"/>
        <end position="63"/>
    </location>
</feature>
<dbReference type="EMBL" id="BNJJ01000014">
    <property type="protein sequence ID" value="GHO86867.1"/>
    <property type="molecule type" value="Genomic_DNA"/>
</dbReference>
<evidence type="ECO:0000313" key="2">
    <source>
        <dbReference type="EMBL" id="GHO86867.1"/>
    </source>
</evidence>
<protein>
    <recommendedName>
        <fullName evidence="4">YkuD domain-containing protein</fullName>
    </recommendedName>
</protein>
<keyword evidence="1" id="KW-1133">Transmembrane helix</keyword>
<evidence type="ECO:0000256" key="1">
    <source>
        <dbReference type="SAM" id="Phobius"/>
    </source>
</evidence>
<keyword evidence="1" id="KW-0812">Transmembrane</keyword>
<dbReference type="Proteomes" id="UP000635565">
    <property type="component" value="Unassembled WGS sequence"/>
</dbReference>
<reference evidence="2 3" key="1">
    <citation type="journal article" date="2021" name="Int. J. Syst. Evol. Microbiol.">
        <title>Reticulibacter mediterranei gen. nov., sp. nov., within the new family Reticulibacteraceae fam. nov., and Ktedonospora formicarum gen. nov., sp. nov., Ktedonobacter robiniae sp. nov., Dictyobacter formicarum sp. nov. and Dictyobacter arantiisoli sp. nov., belonging to the class Ktedonobacteria.</title>
        <authorList>
            <person name="Yabe S."/>
            <person name="Zheng Y."/>
            <person name="Wang C.M."/>
            <person name="Sakai Y."/>
            <person name="Abe K."/>
            <person name="Yokota A."/>
            <person name="Donadio S."/>
            <person name="Cavaletti L."/>
            <person name="Monciardini P."/>
        </authorList>
    </citation>
    <scope>NUCLEOTIDE SEQUENCE [LARGE SCALE GENOMIC DNA]</scope>
    <source>
        <strain evidence="2 3">SOSP1-9</strain>
    </source>
</reference>